<gene>
    <name evidence="6" type="ORF">NEUTE1DRAFT_109326</name>
</gene>
<evidence type="ECO:0000313" key="7">
    <source>
        <dbReference type="Proteomes" id="UP000008065"/>
    </source>
</evidence>
<dbReference type="Proteomes" id="UP000008065">
    <property type="component" value="Unassembled WGS sequence"/>
</dbReference>
<dbReference type="SUPFAM" id="SSF48403">
    <property type="entry name" value="Ankyrin repeat"/>
    <property type="match status" value="1"/>
</dbReference>
<dbReference type="SMART" id="SM00248">
    <property type="entry name" value="ANK"/>
    <property type="match status" value="6"/>
</dbReference>
<reference evidence="7" key="1">
    <citation type="journal article" date="2011" name="Genetics">
        <title>Massive changes in genome architecture accompany the transition to self-fertility in the filamentous fungus Neurospora tetrasperma.</title>
        <authorList>
            <person name="Ellison C.E."/>
            <person name="Stajich J.E."/>
            <person name="Jacobson D.J."/>
            <person name="Natvig D.O."/>
            <person name="Lapidus A."/>
            <person name="Foster B."/>
            <person name="Aerts A."/>
            <person name="Riley R."/>
            <person name="Lindquist E.A."/>
            <person name="Grigoriev I.V."/>
            <person name="Taylor J.W."/>
        </authorList>
    </citation>
    <scope>NUCLEOTIDE SEQUENCE [LARGE SCALE GENOMIC DNA]</scope>
    <source>
        <strain evidence="7">FGSC 2508 / P0657</strain>
    </source>
</reference>
<dbReference type="VEuPathDB" id="FungiDB:NEUTE1DRAFT_109326"/>
<evidence type="ECO:0000259" key="4">
    <source>
        <dbReference type="Pfam" id="PF22939"/>
    </source>
</evidence>
<dbReference type="GO" id="GO:0009116">
    <property type="term" value="P:nucleoside metabolic process"/>
    <property type="evidence" value="ECO:0007669"/>
    <property type="project" value="InterPro"/>
</dbReference>
<dbReference type="Pfam" id="PF12796">
    <property type="entry name" value="Ank_2"/>
    <property type="match status" value="1"/>
</dbReference>
<evidence type="ECO:0000313" key="6">
    <source>
        <dbReference type="EMBL" id="EGO59866.1"/>
    </source>
</evidence>
<dbReference type="AlphaFoldDB" id="F8MIW9"/>
<dbReference type="HOGENOM" id="CLU_000288_34_23_1"/>
<dbReference type="Gene3D" id="1.25.40.20">
    <property type="entry name" value="Ankyrin repeat-containing domain"/>
    <property type="match status" value="2"/>
</dbReference>
<dbReference type="KEGG" id="nte:NEUTE1DRAFT109326"/>
<dbReference type="InterPro" id="IPR002110">
    <property type="entry name" value="Ankyrin_rpt"/>
</dbReference>
<dbReference type="PROSITE" id="PS50088">
    <property type="entry name" value="ANK_REPEAT"/>
    <property type="match status" value="2"/>
</dbReference>
<protein>
    <submittedName>
        <fullName evidence="6">Uncharacterized protein</fullName>
    </submittedName>
</protein>
<dbReference type="Gene3D" id="3.40.50.300">
    <property type="entry name" value="P-loop containing nucleotide triphosphate hydrolases"/>
    <property type="match status" value="1"/>
</dbReference>
<dbReference type="Gene3D" id="3.40.50.1580">
    <property type="entry name" value="Nucleoside phosphorylase domain"/>
    <property type="match status" value="1"/>
</dbReference>
<dbReference type="EMBL" id="GL891303">
    <property type="protein sequence ID" value="EGO59866.1"/>
    <property type="molecule type" value="Genomic_DNA"/>
</dbReference>
<dbReference type="InterPro" id="IPR056884">
    <property type="entry name" value="NPHP3-like_N"/>
</dbReference>
<keyword evidence="7" id="KW-1185">Reference proteome</keyword>
<keyword evidence="1" id="KW-0677">Repeat</keyword>
<dbReference type="GO" id="GO:0003824">
    <property type="term" value="F:catalytic activity"/>
    <property type="evidence" value="ECO:0007669"/>
    <property type="project" value="InterPro"/>
</dbReference>
<name>F8MIW9_NEUT8</name>
<dbReference type="InterPro" id="IPR027417">
    <property type="entry name" value="P-loop_NTPase"/>
</dbReference>
<dbReference type="Pfam" id="PF24883">
    <property type="entry name" value="NPHP3_N"/>
    <property type="match status" value="1"/>
</dbReference>
<accession>F8MIW9</accession>
<feature type="repeat" description="ANK" evidence="2">
    <location>
        <begin position="577"/>
        <end position="609"/>
    </location>
</feature>
<dbReference type="PANTHER" id="PTHR10039:SF15">
    <property type="entry name" value="NACHT DOMAIN-CONTAINING PROTEIN"/>
    <property type="match status" value="1"/>
</dbReference>
<dbReference type="GeneID" id="20822447"/>
<sequence length="956" mass="107316">MNNFPCLVIRGICDYADSHKNKRWQRHAAAVAAAYAKELLHVVQPVEVNGERAACDIIKEVKQKVVETAENVNYLKRGLQRREDLDVLDWLTPINLGSQHSLYRDKQQRGTDLTNISHSLAGETEAAYIYCDYRRQGEQTALKLLSSLTKQLCLSKESLSPGVGALHAKHTSKSTRPSLQEVTQALKDVIKNFTRVYVVVDAFDELLDDEDHRNAFVDGLRNLGQSSSNLKLFITSRPFLTDINQFFDDAAKVEISANQDDLGRYVDGRFSKMPVSSPLRANEVLQQEVKDTISQAARGMFLLAQLYMDSLRDKSTPKEVRDILQGMQHQDNASKKLSVEERLDKAYGETMARIDKQELGFRDHAMQILLWITHAKRPLSTDELRHALAVEVGSNELDEDNLVASLDVSICAGLAIVDDKTQEVRLVHYTTQKYLEQRHFKLSWSINPHNTITEVCVTYLMYSIFKSGPCTLEDQYLERISKYSLCLYAAKYWVEHARLSSEASELLLGFLQCKEAMEAAAQADFVGLNKYSWLFETWGRYYEYPPRSAFLLAVKYGLHKAAEALPERSEDLNALYEQKTPLYIALRKGDMTMARILLRKGAQVRVLGGSSVLEALCEDTYGNFEVDVSMVEDLLKKGAEIANSKGDCQLLVTAAERGHEQLVDFLLKRGAKLESLGDLPRTRGKVTPLFATAHKGHLGTAMILWKSGADPNRRLGIDKSSALHEAVKIGHEQLVEMFLGTENGVDLNISGDSSVDISRVESLDYDLKAETHDLAKECISISAQIAVDIELQDGIGHTPLALAAKLGNCRIAEMNGRDQTPLEVALDFNNQHMVDVLCKAGADVESTDSHGRIHLEHAISKGSVECLKDFLSWLIKQAPKIIDKYDEEDERWNYELMDLEAMDDVIMEDIPLQRRHHRFEGNLLGQLQAIEQLDDSQEEGGVQDGDGGIRASRNTI</sequence>
<evidence type="ECO:0000256" key="2">
    <source>
        <dbReference type="PROSITE-ProRule" id="PRU00023"/>
    </source>
</evidence>
<evidence type="ECO:0000259" key="5">
    <source>
        <dbReference type="Pfam" id="PF24883"/>
    </source>
</evidence>
<proteinExistence type="predicted"/>
<dbReference type="Pfam" id="PF22939">
    <property type="entry name" value="WHD_GPIID"/>
    <property type="match status" value="1"/>
</dbReference>
<feature type="region of interest" description="Disordered" evidence="3">
    <location>
        <begin position="935"/>
        <end position="956"/>
    </location>
</feature>
<dbReference type="PROSITE" id="PS50297">
    <property type="entry name" value="ANK_REP_REGION"/>
    <property type="match status" value="2"/>
</dbReference>
<dbReference type="RefSeq" id="XP_009850058.1">
    <property type="nucleotide sequence ID" value="XM_009851756.1"/>
</dbReference>
<dbReference type="InterPro" id="IPR054471">
    <property type="entry name" value="GPIID_WHD"/>
</dbReference>
<dbReference type="OrthoDB" id="5233699at2759"/>
<dbReference type="SUPFAM" id="SSF53167">
    <property type="entry name" value="Purine and uridine phosphorylases"/>
    <property type="match status" value="1"/>
</dbReference>
<keyword evidence="2" id="KW-0040">ANK repeat</keyword>
<evidence type="ECO:0000256" key="3">
    <source>
        <dbReference type="SAM" id="MobiDB-lite"/>
    </source>
</evidence>
<organism evidence="6 7">
    <name type="scientific">Neurospora tetrasperma (strain FGSC 2508 / ATCC MYA-4615 / P0657)</name>
    <dbReference type="NCBI Taxonomy" id="510951"/>
    <lineage>
        <taxon>Eukaryota</taxon>
        <taxon>Fungi</taxon>
        <taxon>Dikarya</taxon>
        <taxon>Ascomycota</taxon>
        <taxon>Pezizomycotina</taxon>
        <taxon>Sordariomycetes</taxon>
        <taxon>Sordariomycetidae</taxon>
        <taxon>Sordariales</taxon>
        <taxon>Sordariaceae</taxon>
        <taxon>Neurospora</taxon>
    </lineage>
</organism>
<feature type="domain" description="Nephrocystin 3-like N-terminal" evidence="5">
    <location>
        <begin position="121"/>
        <end position="237"/>
    </location>
</feature>
<dbReference type="PANTHER" id="PTHR10039">
    <property type="entry name" value="AMELOGENIN"/>
    <property type="match status" value="1"/>
</dbReference>
<feature type="repeat" description="ANK" evidence="2">
    <location>
        <begin position="817"/>
        <end position="849"/>
    </location>
</feature>
<evidence type="ECO:0000256" key="1">
    <source>
        <dbReference type="ARBA" id="ARBA00022737"/>
    </source>
</evidence>
<feature type="domain" description="GPI inositol-deacylase winged helix" evidence="4">
    <location>
        <begin position="359"/>
        <end position="438"/>
    </location>
</feature>
<dbReference type="InterPro" id="IPR035994">
    <property type="entry name" value="Nucleoside_phosphorylase_sf"/>
</dbReference>
<dbReference type="InterPro" id="IPR036770">
    <property type="entry name" value="Ankyrin_rpt-contain_sf"/>
</dbReference>